<comment type="caution">
    <text evidence="3">The sequence shown here is derived from an EMBL/GenBank/DDBJ whole genome shotgun (WGS) entry which is preliminary data.</text>
</comment>
<name>A0ABQ8FJ22_9FUNG</name>
<evidence type="ECO:0000313" key="3">
    <source>
        <dbReference type="EMBL" id="KAH6598539.1"/>
    </source>
</evidence>
<feature type="region of interest" description="Disordered" evidence="1">
    <location>
        <begin position="137"/>
        <end position="157"/>
    </location>
</feature>
<protein>
    <submittedName>
        <fullName evidence="3">Uncharacterized protein</fullName>
    </submittedName>
</protein>
<evidence type="ECO:0000313" key="4">
    <source>
        <dbReference type="Proteomes" id="UP001648503"/>
    </source>
</evidence>
<accession>A0ABQ8FJ22</accession>
<keyword evidence="2" id="KW-0732">Signal</keyword>
<dbReference type="Proteomes" id="UP001648503">
    <property type="component" value="Unassembled WGS sequence"/>
</dbReference>
<feature type="compositionally biased region" description="Basic and acidic residues" evidence="1">
    <location>
        <begin position="137"/>
        <end position="148"/>
    </location>
</feature>
<sequence>MRLISFAVISLLAITVSAQPPLSTSADKDVITHKIQELWAAHQEQHKVVLKLEEPGKAEQEEQAIRSVMEHIEEQLKRKDLPEYERPGLEKHYAESVDDLEKAEDAVTAKQEQLDEAIDQRYDMEVKLNILEENLERKTEQDAKDKGKTGASPSLSPHRDILQEQMNEAFQNAADLLIVYSDIEKGRDKLNDVIKRAKNHKKQLELSKTWDKFVDPFDNLVGEFIFARYKCDHAKEFQADFGWQSLNSLTWEAVQSFWQIFSK</sequence>
<keyword evidence="4" id="KW-1185">Reference proteome</keyword>
<gene>
    <name evidence="3" type="ORF">BASA50_003578</name>
</gene>
<reference evidence="3 4" key="1">
    <citation type="submission" date="2021-02" db="EMBL/GenBank/DDBJ databases">
        <title>Variation within the Batrachochytrium salamandrivorans European outbreak.</title>
        <authorList>
            <person name="Kelly M."/>
            <person name="Pasmans F."/>
            <person name="Shea T.P."/>
            <person name="Munoz J.F."/>
            <person name="Carranza S."/>
            <person name="Cuomo C.A."/>
            <person name="Martel A."/>
        </authorList>
    </citation>
    <scope>NUCLEOTIDE SEQUENCE [LARGE SCALE GENOMIC DNA]</scope>
    <source>
        <strain evidence="3 4">AMFP18/2</strain>
    </source>
</reference>
<feature type="chain" id="PRO_5046459523" evidence="2">
    <location>
        <begin position="19"/>
        <end position="263"/>
    </location>
</feature>
<dbReference type="EMBL" id="JAFCIX010000102">
    <property type="protein sequence ID" value="KAH6598539.1"/>
    <property type="molecule type" value="Genomic_DNA"/>
</dbReference>
<organism evidence="3 4">
    <name type="scientific">Batrachochytrium salamandrivorans</name>
    <dbReference type="NCBI Taxonomy" id="1357716"/>
    <lineage>
        <taxon>Eukaryota</taxon>
        <taxon>Fungi</taxon>
        <taxon>Fungi incertae sedis</taxon>
        <taxon>Chytridiomycota</taxon>
        <taxon>Chytridiomycota incertae sedis</taxon>
        <taxon>Chytridiomycetes</taxon>
        <taxon>Rhizophydiales</taxon>
        <taxon>Rhizophydiales incertae sedis</taxon>
        <taxon>Batrachochytrium</taxon>
    </lineage>
</organism>
<evidence type="ECO:0000256" key="1">
    <source>
        <dbReference type="SAM" id="MobiDB-lite"/>
    </source>
</evidence>
<proteinExistence type="predicted"/>
<evidence type="ECO:0000256" key="2">
    <source>
        <dbReference type="SAM" id="SignalP"/>
    </source>
</evidence>
<feature type="signal peptide" evidence="2">
    <location>
        <begin position="1"/>
        <end position="18"/>
    </location>
</feature>